<dbReference type="Proteomes" id="UP000051638">
    <property type="component" value="Unassembled WGS sequence"/>
</dbReference>
<evidence type="ECO:0000313" key="2">
    <source>
        <dbReference type="EMBL" id="KRM98796.1"/>
    </source>
</evidence>
<organism evidence="2 3">
    <name type="scientific">Loigolactobacillus rennini DSM 20253</name>
    <dbReference type="NCBI Taxonomy" id="1423796"/>
    <lineage>
        <taxon>Bacteria</taxon>
        <taxon>Bacillati</taxon>
        <taxon>Bacillota</taxon>
        <taxon>Bacilli</taxon>
        <taxon>Lactobacillales</taxon>
        <taxon>Lactobacillaceae</taxon>
        <taxon>Loigolactobacillus</taxon>
    </lineage>
</organism>
<evidence type="ECO:0000256" key="1">
    <source>
        <dbReference type="ARBA" id="ARBA00023025"/>
    </source>
</evidence>
<dbReference type="GO" id="GO:0030153">
    <property type="term" value="P:bacteriocin immunity"/>
    <property type="evidence" value="ECO:0007669"/>
    <property type="project" value="UniProtKB-KW"/>
</dbReference>
<accession>A0A0R2DF91</accession>
<sequence length="70" mass="8009">MNKEQLLQQKRYGKATLHGLYNSLAANFQPGVSDIREALLGVYQKTDKLSDIEPIYNRLANYIYFTGITL</sequence>
<dbReference type="SUPFAM" id="SSF109797">
    <property type="entry name" value="Bacteriocin immunity protein-like"/>
    <property type="match status" value="1"/>
</dbReference>
<dbReference type="PATRIC" id="fig|1423796.3.peg.1055"/>
<proteinExistence type="predicted"/>
<dbReference type="EMBL" id="AYYI01000026">
    <property type="protein sequence ID" value="KRM98796.1"/>
    <property type="molecule type" value="Genomic_DNA"/>
</dbReference>
<evidence type="ECO:0000313" key="3">
    <source>
        <dbReference type="Proteomes" id="UP000051638"/>
    </source>
</evidence>
<gene>
    <name evidence="2" type="ORF">FC24_GL001032</name>
</gene>
<name>A0A0R2DF91_9LACO</name>
<dbReference type="OrthoDB" id="1907362at2"/>
<reference evidence="2 3" key="1">
    <citation type="journal article" date="2015" name="Genome Announc.">
        <title>Expanding the biotechnology potential of lactobacilli through comparative genomics of 213 strains and associated genera.</title>
        <authorList>
            <person name="Sun Z."/>
            <person name="Harris H.M."/>
            <person name="McCann A."/>
            <person name="Guo C."/>
            <person name="Argimon S."/>
            <person name="Zhang W."/>
            <person name="Yang X."/>
            <person name="Jeffery I.B."/>
            <person name="Cooney J.C."/>
            <person name="Kagawa T.F."/>
            <person name="Liu W."/>
            <person name="Song Y."/>
            <person name="Salvetti E."/>
            <person name="Wrobel A."/>
            <person name="Rasinkangas P."/>
            <person name="Parkhill J."/>
            <person name="Rea M.C."/>
            <person name="O'Sullivan O."/>
            <person name="Ritari J."/>
            <person name="Douillard F.P."/>
            <person name="Paul Ross R."/>
            <person name="Yang R."/>
            <person name="Briner A.E."/>
            <person name="Felis G.E."/>
            <person name="de Vos W.M."/>
            <person name="Barrangou R."/>
            <person name="Klaenhammer T.R."/>
            <person name="Caufield P.W."/>
            <person name="Cui Y."/>
            <person name="Zhang H."/>
            <person name="O'Toole P.W."/>
        </authorList>
    </citation>
    <scope>NUCLEOTIDE SEQUENCE [LARGE SCALE GENOMIC DNA]</scope>
    <source>
        <strain evidence="2 3">DSM 20253</strain>
    </source>
</reference>
<keyword evidence="1" id="KW-0079">Bacteriocin immunity</keyword>
<dbReference type="Gene3D" id="1.20.1440.50">
    <property type="entry name" value="Ta0600-like"/>
    <property type="match status" value="1"/>
</dbReference>
<dbReference type="AlphaFoldDB" id="A0A0R2DF91"/>
<comment type="caution">
    <text evidence="2">The sequence shown here is derived from an EMBL/GenBank/DDBJ whole genome shotgun (WGS) entry which is preliminary data.</text>
</comment>
<dbReference type="RefSeq" id="WP_057873663.1">
    <property type="nucleotide sequence ID" value="NZ_AYYI01000026.1"/>
</dbReference>
<dbReference type="InterPro" id="IPR023130">
    <property type="entry name" value="Ta0600-like_sf"/>
</dbReference>
<protein>
    <submittedName>
        <fullName evidence="2">Uncharacterized protein</fullName>
    </submittedName>
</protein>
<keyword evidence="3" id="KW-1185">Reference proteome</keyword>